<organism evidence="2 3">
    <name type="scientific">Favolaschia claudopus</name>
    <dbReference type="NCBI Taxonomy" id="2862362"/>
    <lineage>
        <taxon>Eukaryota</taxon>
        <taxon>Fungi</taxon>
        <taxon>Dikarya</taxon>
        <taxon>Basidiomycota</taxon>
        <taxon>Agaricomycotina</taxon>
        <taxon>Agaricomycetes</taxon>
        <taxon>Agaricomycetidae</taxon>
        <taxon>Agaricales</taxon>
        <taxon>Marasmiineae</taxon>
        <taxon>Mycenaceae</taxon>
        <taxon>Favolaschia</taxon>
    </lineage>
</organism>
<comment type="caution">
    <text evidence="2">The sequence shown here is derived from an EMBL/GenBank/DDBJ whole genome shotgun (WGS) entry which is preliminary data.</text>
</comment>
<evidence type="ECO:0000313" key="2">
    <source>
        <dbReference type="EMBL" id="KAK7013583.1"/>
    </source>
</evidence>
<evidence type="ECO:0000313" key="3">
    <source>
        <dbReference type="Proteomes" id="UP001362999"/>
    </source>
</evidence>
<dbReference type="EMBL" id="JAWWNJ010000059">
    <property type="protein sequence ID" value="KAK7013583.1"/>
    <property type="molecule type" value="Genomic_DNA"/>
</dbReference>
<feature type="region of interest" description="Disordered" evidence="1">
    <location>
        <begin position="1"/>
        <end position="31"/>
    </location>
</feature>
<proteinExistence type="predicted"/>
<protein>
    <submittedName>
        <fullName evidence="2">Uncharacterized protein</fullName>
    </submittedName>
</protein>
<name>A0AAW0AL08_9AGAR</name>
<gene>
    <name evidence="2" type="ORF">R3P38DRAFT_3206990</name>
</gene>
<accession>A0AAW0AL08</accession>
<evidence type="ECO:0000256" key="1">
    <source>
        <dbReference type="SAM" id="MobiDB-lite"/>
    </source>
</evidence>
<dbReference type="Proteomes" id="UP001362999">
    <property type="component" value="Unassembled WGS sequence"/>
</dbReference>
<reference evidence="2 3" key="1">
    <citation type="journal article" date="2024" name="J Genomics">
        <title>Draft genome sequencing and assembly of Favolaschia claudopus CIRM-BRFM 2984 isolated from oak limbs.</title>
        <authorList>
            <person name="Navarro D."/>
            <person name="Drula E."/>
            <person name="Chaduli D."/>
            <person name="Cazenave R."/>
            <person name="Ahrendt S."/>
            <person name="Wang J."/>
            <person name="Lipzen A."/>
            <person name="Daum C."/>
            <person name="Barry K."/>
            <person name="Grigoriev I.V."/>
            <person name="Favel A."/>
            <person name="Rosso M.N."/>
            <person name="Martin F."/>
        </authorList>
    </citation>
    <scope>NUCLEOTIDE SEQUENCE [LARGE SCALE GENOMIC DNA]</scope>
    <source>
        <strain evidence="2 3">CIRM-BRFM 2984</strain>
    </source>
</reference>
<sequence>MSESKDKNKFLAAISTDSRPRPTTRKTKAAAEAAQLAAVSADNSAATSSESIWELEITREMG</sequence>
<keyword evidence="3" id="KW-1185">Reference proteome</keyword>
<dbReference type="AlphaFoldDB" id="A0AAW0AL08"/>